<dbReference type="Proteomes" id="UP000694866">
    <property type="component" value="Unplaced"/>
</dbReference>
<dbReference type="GeneID" id="105270813"/>
<keyword evidence="3" id="KW-0328">Glycosyltransferase</keyword>
<dbReference type="InterPro" id="IPR007720">
    <property type="entry name" value="PigQ/GPI1"/>
</dbReference>
<gene>
    <name evidence="3" type="primary">PIG-Q</name>
</gene>
<dbReference type="KEGG" id="fas:105270813"/>
<organism evidence="2 3">
    <name type="scientific">Fopius arisanus</name>
    <dbReference type="NCBI Taxonomy" id="64838"/>
    <lineage>
        <taxon>Eukaryota</taxon>
        <taxon>Metazoa</taxon>
        <taxon>Ecdysozoa</taxon>
        <taxon>Arthropoda</taxon>
        <taxon>Hexapoda</taxon>
        <taxon>Insecta</taxon>
        <taxon>Pterygota</taxon>
        <taxon>Neoptera</taxon>
        <taxon>Endopterygota</taxon>
        <taxon>Hymenoptera</taxon>
        <taxon>Apocrita</taxon>
        <taxon>Ichneumonoidea</taxon>
        <taxon>Braconidae</taxon>
        <taxon>Opiinae</taxon>
        <taxon>Fopius</taxon>
    </lineage>
</organism>
<dbReference type="OrthoDB" id="70250at2759"/>
<name>A0A9R1TJW6_9HYME</name>
<dbReference type="Pfam" id="PF05024">
    <property type="entry name" value="Gpi1"/>
    <property type="match status" value="1"/>
</dbReference>
<dbReference type="PANTHER" id="PTHR21329">
    <property type="entry name" value="PHOSPHATIDYLINOSITOL N-ACETYLGLUCOSAMINYLTRANSFERASE SUBUNIT Q-RELATED"/>
    <property type="match status" value="1"/>
</dbReference>
<keyword evidence="1" id="KW-1133">Transmembrane helix</keyword>
<keyword evidence="2" id="KW-1185">Reference proteome</keyword>
<accession>A0A9R1TJW6</accession>
<dbReference type="CTD" id="117366"/>
<dbReference type="AlphaFoldDB" id="A0A9R1TJW6"/>
<dbReference type="RefSeq" id="XP_011310288.1">
    <property type="nucleotide sequence ID" value="XM_011311986.1"/>
</dbReference>
<keyword evidence="1" id="KW-0812">Transmembrane</keyword>
<sequence>MKSLLVFIPRNFFYEAPGYITGKVVYDSESESKKFYIIGTQSCPRGTPKIHSDLIGYYWGCKEVSKIDRRTWNWIEISSKPSNSRRCHDYYLKNVTIDNHRVELTENSQHTVKIIYDQVGLLKAELFRSSEHYGDHFLELKAILERRQVEVTEKGMVVRVREAFLMYTVLGLMYPVLFLGKLTNRLMPALKYSTLGLHVHGWLENTKWMLATVAQDRRISLKTRNHILATMFDVYLGVMALRLLLHYIGGIPPSQVLLDNAEKVVESLKSLIHWLMGSPAGLKLNHSFNKMLGKFFLYHIHLWWTFLVSIKPVMNFFFEVLLLFGRLGITFQISIAADLLALVSFHTYCIYIYAARLFNIQVRGLTALFRLFLGKKRNPLRERVDSCQYQADQLFVGTLLFTISLFLMPTTWVYYSVFTTLRLILIGFGGFLTRLRFYLQVIPAYTFFCWFFRSKSTNSSVKLLMKPRDQSGAITLSMTTVSAPWRDTWKRCIPDTLTYHPSIEWGEIVSNIFWGQLLYPL</sequence>
<feature type="transmembrane region" description="Helical" evidence="1">
    <location>
        <begin position="164"/>
        <end position="182"/>
    </location>
</feature>
<feature type="transmembrane region" description="Helical" evidence="1">
    <location>
        <begin position="435"/>
        <end position="452"/>
    </location>
</feature>
<protein>
    <submittedName>
        <fullName evidence="3">Phosphatidylinositol N-acetylglucosaminyltransferase subunit Q</fullName>
    </submittedName>
</protein>
<evidence type="ECO:0000313" key="2">
    <source>
        <dbReference type="Proteomes" id="UP000694866"/>
    </source>
</evidence>
<proteinExistence type="predicted"/>
<dbReference type="PANTHER" id="PTHR21329:SF3">
    <property type="entry name" value="PHOSPHATIDYLINOSITOL N-ACETYLGLUCOSAMINYLTRANSFERASE SUBUNIT Q"/>
    <property type="match status" value="1"/>
</dbReference>
<dbReference type="GO" id="GO:0006506">
    <property type="term" value="P:GPI anchor biosynthetic process"/>
    <property type="evidence" value="ECO:0007669"/>
    <property type="project" value="InterPro"/>
</dbReference>
<evidence type="ECO:0000313" key="3">
    <source>
        <dbReference type="RefSeq" id="XP_011310288.1"/>
    </source>
</evidence>
<dbReference type="GO" id="GO:0016757">
    <property type="term" value="F:glycosyltransferase activity"/>
    <property type="evidence" value="ECO:0007669"/>
    <property type="project" value="UniProtKB-KW"/>
</dbReference>
<keyword evidence="3" id="KW-0808">Transferase</keyword>
<feature type="transmembrane region" description="Helical" evidence="1">
    <location>
        <begin position="320"/>
        <end position="344"/>
    </location>
</feature>
<keyword evidence="1" id="KW-0472">Membrane</keyword>
<feature type="transmembrane region" description="Helical" evidence="1">
    <location>
        <begin position="295"/>
        <end position="313"/>
    </location>
</feature>
<reference evidence="3" key="1">
    <citation type="submission" date="2025-08" db="UniProtKB">
        <authorList>
            <consortium name="RefSeq"/>
        </authorList>
    </citation>
    <scope>IDENTIFICATION</scope>
    <source>
        <strain evidence="3">USDA-PBARC FA_bdor</strain>
        <tissue evidence="3">Whole organism</tissue>
    </source>
</reference>
<dbReference type="GO" id="GO:0005783">
    <property type="term" value="C:endoplasmic reticulum"/>
    <property type="evidence" value="ECO:0007669"/>
    <property type="project" value="TreeGrafter"/>
</dbReference>
<feature type="transmembrane region" description="Helical" evidence="1">
    <location>
        <begin position="394"/>
        <end position="415"/>
    </location>
</feature>
<evidence type="ECO:0000256" key="1">
    <source>
        <dbReference type="SAM" id="Phobius"/>
    </source>
</evidence>
<dbReference type="GO" id="GO:0016020">
    <property type="term" value="C:membrane"/>
    <property type="evidence" value="ECO:0007669"/>
    <property type="project" value="InterPro"/>
</dbReference>